<dbReference type="Proteomes" id="UP000192257">
    <property type="component" value="Unassembled WGS sequence"/>
</dbReference>
<organism evidence="3 4">
    <name type="scientific">Trypanosoma theileri</name>
    <dbReference type="NCBI Taxonomy" id="67003"/>
    <lineage>
        <taxon>Eukaryota</taxon>
        <taxon>Discoba</taxon>
        <taxon>Euglenozoa</taxon>
        <taxon>Kinetoplastea</taxon>
        <taxon>Metakinetoplastina</taxon>
        <taxon>Trypanosomatida</taxon>
        <taxon>Trypanosomatidae</taxon>
        <taxon>Trypanosoma</taxon>
    </lineage>
</organism>
<dbReference type="GO" id="GO:0005739">
    <property type="term" value="C:mitochondrion"/>
    <property type="evidence" value="ECO:0007669"/>
    <property type="project" value="TreeGrafter"/>
</dbReference>
<dbReference type="Gene3D" id="3.30.70.100">
    <property type="match status" value="1"/>
</dbReference>
<feature type="domain" description="NIPSNAP" evidence="2">
    <location>
        <begin position="17"/>
        <end position="109"/>
    </location>
</feature>
<dbReference type="InterPro" id="IPR011008">
    <property type="entry name" value="Dimeric_a/b-barrel"/>
</dbReference>
<dbReference type="GO" id="GO:0000423">
    <property type="term" value="P:mitophagy"/>
    <property type="evidence" value="ECO:0007669"/>
    <property type="project" value="UniProtKB-ARBA"/>
</dbReference>
<dbReference type="PANTHER" id="PTHR21017">
    <property type="entry name" value="NIPSNAP-RELATED"/>
    <property type="match status" value="1"/>
</dbReference>
<dbReference type="OrthoDB" id="10262843at2759"/>
<protein>
    <recommendedName>
        <fullName evidence="2">NIPSNAP domain-containing protein</fullName>
    </recommendedName>
</protein>
<dbReference type="InterPro" id="IPR012577">
    <property type="entry name" value="NIPSNAP"/>
</dbReference>
<name>A0A1X0P390_9TRYP</name>
<gene>
    <name evidence="3" type="ORF">TM35_000064210</name>
</gene>
<evidence type="ECO:0000256" key="1">
    <source>
        <dbReference type="ARBA" id="ARBA00005291"/>
    </source>
</evidence>
<evidence type="ECO:0000313" key="3">
    <source>
        <dbReference type="EMBL" id="ORC91416.1"/>
    </source>
</evidence>
<comment type="caution">
    <text evidence="3">The sequence shown here is derived from an EMBL/GenBank/DDBJ whole genome shotgun (WGS) entry which is preliminary data.</text>
</comment>
<proteinExistence type="inferred from homology"/>
<dbReference type="AlphaFoldDB" id="A0A1X0P390"/>
<evidence type="ECO:0000313" key="4">
    <source>
        <dbReference type="Proteomes" id="UP000192257"/>
    </source>
</evidence>
<sequence length="198" mass="23148">MLKRSFPLLNITNQKVYELRVYDILPDKYDTFHRISMDLLPMRASVSRCQGYWVVQIGALNQMVHLWEYDSLKHRYDIRNGLEKNEDWKRRYSYPRQECLSSQTNMLMRMIYREGTASTLSYKYLLKVTPQKELILTSPGVTLAASYIVTTGEHEGKYLHLVKGKMLDDLMQVEPTQGSISKIMGPARWSASIGCLWR</sequence>
<dbReference type="VEuPathDB" id="TriTrypDB:TM35_000064210"/>
<dbReference type="GeneID" id="39983238"/>
<dbReference type="RefSeq" id="XP_028885482.1">
    <property type="nucleotide sequence ID" value="XM_029023458.1"/>
</dbReference>
<dbReference type="Pfam" id="PF07978">
    <property type="entry name" value="NIPSNAP"/>
    <property type="match status" value="1"/>
</dbReference>
<keyword evidence="4" id="KW-1185">Reference proteome</keyword>
<reference evidence="3 4" key="1">
    <citation type="submission" date="2017-03" db="EMBL/GenBank/DDBJ databases">
        <title>An alternative strategy for trypanosome survival in the mammalian bloodstream revealed through genome and transcriptome analysis of the ubiquitous bovine parasite Trypanosoma (Megatrypanum) theileri.</title>
        <authorList>
            <person name="Kelly S."/>
            <person name="Ivens A."/>
            <person name="Mott A."/>
            <person name="O'Neill E."/>
            <person name="Emms D."/>
            <person name="Macleod O."/>
            <person name="Voorheis P."/>
            <person name="Matthews J."/>
            <person name="Matthews K."/>
            <person name="Carrington M."/>
        </authorList>
    </citation>
    <scope>NUCLEOTIDE SEQUENCE [LARGE SCALE GENOMIC DNA]</scope>
    <source>
        <strain evidence="3">Edinburgh</strain>
    </source>
</reference>
<dbReference type="PANTHER" id="PTHR21017:SF17">
    <property type="entry name" value="PROTEIN NIPSNAP"/>
    <property type="match status" value="1"/>
</dbReference>
<accession>A0A1X0P390</accession>
<evidence type="ECO:0000259" key="2">
    <source>
        <dbReference type="Pfam" id="PF07978"/>
    </source>
</evidence>
<dbReference type="SUPFAM" id="SSF54909">
    <property type="entry name" value="Dimeric alpha+beta barrel"/>
    <property type="match status" value="1"/>
</dbReference>
<dbReference type="STRING" id="67003.A0A1X0P390"/>
<dbReference type="InterPro" id="IPR051557">
    <property type="entry name" value="NipSnap_domain"/>
</dbReference>
<dbReference type="EMBL" id="NBCO01000006">
    <property type="protein sequence ID" value="ORC91416.1"/>
    <property type="molecule type" value="Genomic_DNA"/>
</dbReference>
<comment type="similarity">
    <text evidence="1">Belongs to the NipSnap family.</text>
</comment>